<evidence type="ECO:0000313" key="3">
    <source>
        <dbReference type="Proteomes" id="UP000787472"/>
    </source>
</evidence>
<keyword evidence="3" id="KW-1185">Reference proteome</keyword>
<feature type="signal peptide" evidence="1">
    <location>
        <begin position="1"/>
        <end position="29"/>
    </location>
</feature>
<reference evidence="2" key="1">
    <citation type="submission" date="2020-03" db="EMBL/GenBank/DDBJ databases">
        <authorList>
            <person name="Guo F."/>
        </authorList>
    </citation>
    <scope>NUCLEOTIDE SEQUENCE</scope>
    <source>
        <strain evidence="2">JCM 30134</strain>
    </source>
</reference>
<dbReference type="RefSeq" id="WP_167187224.1">
    <property type="nucleotide sequence ID" value="NZ_JAAONZ010000009.1"/>
</dbReference>
<feature type="chain" id="PRO_5038461790" evidence="1">
    <location>
        <begin position="30"/>
        <end position="141"/>
    </location>
</feature>
<organism evidence="2 3">
    <name type="scientific">Pseudomaricurvus hydrocarbonicus</name>
    <dbReference type="NCBI Taxonomy" id="1470433"/>
    <lineage>
        <taxon>Bacteria</taxon>
        <taxon>Pseudomonadati</taxon>
        <taxon>Pseudomonadota</taxon>
        <taxon>Gammaproteobacteria</taxon>
        <taxon>Cellvibrionales</taxon>
        <taxon>Cellvibrionaceae</taxon>
        <taxon>Pseudomaricurvus</taxon>
    </lineage>
</organism>
<dbReference type="Pfam" id="PF17263">
    <property type="entry name" value="DUF5329"/>
    <property type="match status" value="1"/>
</dbReference>
<dbReference type="AlphaFoldDB" id="A0A9E5JXN2"/>
<keyword evidence="1" id="KW-0732">Signal</keyword>
<gene>
    <name evidence="2" type="ORF">G8770_12880</name>
</gene>
<proteinExistence type="predicted"/>
<comment type="caution">
    <text evidence="2">The sequence shown here is derived from an EMBL/GenBank/DDBJ whole genome shotgun (WGS) entry which is preliminary data.</text>
</comment>
<dbReference type="InterPro" id="IPR035242">
    <property type="entry name" value="DUF5329"/>
</dbReference>
<name>A0A9E5JXN2_9GAMM</name>
<dbReference type="EMBL" id="JAAONZ010000009">
    <property type="protein sequence ID" value="NHO66435.1"/>
    <property type="molecule type" value="Genomic_DNA"/>
</dbReference>
<protein>
    <submittedName>
        <fullName evidence="2">DUF5329 domain-containing protein</fullName>
    </submittedName>
</protein>
<dbReference type="Proteomes" id="UP000787472">
    <property type="component" value="Unassembled WGS sequence"/>
</dbReference>
<evidence type="ECO:0000256" key="1">
    <source>
        <dbReference type="SAM" id="SignalP"/>
    </source>
</evidence>
<sequence>MLLSTEPLTRCTRLTMLLATLFLSSLFLAAPPSRAYAGETEEDIAARQEIDYLIRYIAESNATFTRNGSDHTAKDAAEHLAMKYRRAARYARTAEDFIDNLASKSSITRKPYTVVTADGKQLTSHDWLYNALKEYRQHDRQ</sequence>
<accession>A0A9E5JXN2</accession>
<evidence type="ECO:0000313" key="2">
    <source>
        <dbReference type="EMBL" id="NHO66435.1"/>
    </source>
</evidence>